<name>A0AAD8C5J7_BIOPF</name>
<reference evidence="3" key="2">
    <citation type="submission" date="2023-04" db="EMBL/GenBank/DDBJ databases">
        <authorList>
            <person name="Bu L."/>
            <person name="Lu L."/>
            <person name="Laidemitt M.R."/>
            <person name="Zhang S.M."/>
            <person name="Mutuku M."/>
            <person name="Mkoji G."/>
            <person name="Steinauer M."/>
            <person name="Loker E.S."/>
        </authorList>
    </citation>
    <scope>NUCLEOTIDE SEQUENCE</scope>
    <source>
        <strain evidence="3">KasaAsao</strain>
        <tissue evidence="3">Whole Snail</tissue>
    </source>
</reference>
<gene>
    <name evidence="3" type="ORF">Bpfe_003616</name>
</gene>
<protein>
    <submittedName>
        <fullName evidence="3">Polymorphic transmembrane cluster 2 transmembrane protein 2</fullName>
    </submittedName>
</protein>
<dbReference type="AlphaFoldDB" id="A0AAD8C5J7"/>
<evidence type="ECO:0000313" key="3">
    <source>
        <dbReference type="EMBL" id="KAK0066881.1"/>
    </source>
</evidence>
<dbReference type="PROSITE" id="PS50835">
    <property type="entry name" value="IG_LIKE"/>
    <property type="match status" value="1"/>
</dbReference>
<feature type="domain" description="Ig-like" evidence="2">
    <location>
        <begin position="161"/>
        <end position="236"/>
    </location>
</feature>
<keyword evidence="1" id="KW-1133">Transmembrane helix</keyword>
<evidence type="ECO:0000259" key="2">
    <source>
        <dbReference type="PROSITE" id="PS50835"/>
    </source>
</evidence>
<evidence type="ECO:0000256" key="1">
    <source>
        <dbReference type="SAM" id="Phobius"/>
    </source>
</evidence>
<accession>A0AAD8C5J7</accession>
<keyword evidence="1 3" id="KW-0812">Transmembrane</keyword>
<evidence type="ECO:0000313" key="4">
    <source>
        <dbReference type="Proteomes" id="UP001233172"/>
    </source>
</evidence>
<comment type="caution">
    <text evidence="3">The sequence shown here is derived from an EMBL/GenBank/DDBJ whole genome shotgun (WGS) entry which is preliminary data.</text>
</comment>
<proteinExistence type="predicted"/>
<feature type="transmembrane region" description="Helical" evidence="1">
    <location>
        <begin position="270"/>
        <end position="294"/>
    </location>
</feature>
<organism evidence="3 4">
    <name type="scientific">Biomphalaria pfeifferi</name>
    <name type="common">Bloodfluke planorb</name>
    <name type="synonym">Freshwater snail</name>
    <dbReference type="NCBI Taxonomy" id="112525"/>
    <lineage>
        <taxon>Eukaryota</taxon>
        <taxon>Metazoa</taxon>
        <taxon>Spiralia</taxon>
        <taxon>Lophotrochozoa</taxon>
        <taxon>Mollusca</taxon>
        <taxon>Gastropoda</taxon>
        <taxon>Heterobranchia</taxon>
        <taxon>Euthyneura</taxon>
        <taxon>Panpulmonata</taxon>
        <taxon>Hygrophila</taxon>
        <taxon>Lymnaeoidea</taxon>
        <taxon>Planorbidae</taxon>
        <taxon>Biomphalaria</taxon>
    </lineage>
</organism>
<dbReference type="InterPro" id="IPR007110">
    <property type="entry name" value="Ig-like_dom"/>
</dbReference>
<keyword evidence="1" id="KW-0472">Membrane</keyword>
<sequence length="419" mass="47055">MDNVSYNLIVTANNTMRSTNNDDNEECWGISYMPKMINNCCFQIFSKAENLTCESRSEEKIHVSCAATRIFPEAFCYFTISRNSLQVDTTIMHASNLKYQAGNFSDDLFYYNASCDIQRNITLPTVGSYTVHVSMFPNITGTLKDSKYGLNKTLNIKFESPSISFLNCTESIEKDVLINCLCAMKGLGSKSFTFSWFNTSTSGGALLSNASLLTFEATKYDAAFLCVARSETLNINFTKVYNVTLKTTYISTITTSVSIHTAAISTDRTYVSIVITVITIISIFFTTVLVSRFGNCRSRYMSKKLKEEKFSELFYATEDFNNEDMYILKKKVTRKSPRSHLACVSLLKTGNATSVPIKFNDELYARISFTEAGHYHIPEELSTSSITSLVNVVETTCSEFQLQRVAHDMKSGLSNTRCL</sequence>
<keyword evidence="4" id="KW-1185">Reference proteome</keyword>
<reference evidence="3" key="1">
    <citation type="journal article" date="2023" name="PLoS Negl. Trop. Dis.">
        <title>A genome sequence for Biomphalaria pfeifferi, the major vector snail for the human-infecting parasite Schistosoma mansoni.</title>
        <authorList>
            <person name="Bu L."/>
            <person name="Lu L."/>
            <person name="Laidemitt M.R."/>
            <person name="Zhang S.M."/>
            <person name="Mutuku M."/>
            <person name="Mkoji G."/>
            <person name="Steinauer M."/>
            <person name="Loker E.S."/>
        </authorList>
    </citation>
    <scope>NUCLEOTIDE SEQUENCE</scope>
    <source>
        <strain evidence="3">KasaAsao</strain>
    </source>
</reference>
<dbReference type="Proteomes" id="UP001233172">
    <property type="component" value="Unassembled WGS sequence"/>
</dbReference>
<dbReference type="EMBL" id="JASAOG010000009">
    <property type="protein sequence ID" value="KAK0066881.1"/>
    <property type="molecule type" value="Genomic_DNA"/>
</dbReference>